<gene>
    <name evidence="2" type="ORF">ECRASSUSDP1_LOCUS21017</name>
</gene>
<dbReference type="AlphaFoldDB" id="A0AAD1XVD8"/>
<comment type="caution">
    <text evidence="2">The sequence shown here is derived from an EMBL/GenBank/DDBJ whole genome shotgun (WGS) entry which is preliminary data.</text>
</comment>
<reference evidence="2" key="1">
    <citation type="submission" date="2023-07" db="EMBL/GenBank/DDBJ databases">
        <authorList>
            <consortium name="AG Swart"/>
            <person name="Singh M."/>
            <person name="Singh A."/>
            <person name="Seah K."/>
            <person name="Emmerich C."/>
        </authorList>
    </citation>
    <scope>NUCLEOTIDE SEQUENCE</scope>
    <source>
        <strain evidence="2">DP1</strain>
    </source>
</reference>
<proteinExistence type="predicted"/>
<evidence type="ECO:0000313" key="2">
    <source>
        <dbReference type="EMBL" id="CAI2379604.1"/>
    </source>
</evidence>
<sequence length="734" mass="85643">MESNSLGERSVDLHRNKDCKEASTSLKMYQEYIHLGEEIDESKINTSSYMKLNTTLGEIKSFITNKINTQNRVIEKDLDDAEYSKWLEHRSFASGLVTPKDYQDINKNYDPSSKIQVRSKDEFYQRIKEIFQNFVYLGTKRYSASCYQKVHDFLKEEAKVEDDKKFQWLLVFANSVKNLEDAPIGLISKVKAVIEQSEHIQYQDIPGSGSSKNLIDFKKQREVFRRLIDSLKFDKAQTDPEVYECLCAMSKNYNSGYHLLQASRTLVSSKMDEHKQYLYHEDMLGYKLDFFDSLEKIISDSIKEYEMSSESDTCSEISSITFNPDLTYPAPAEESKSKKKDGSARSDSPSATPIEEENKIMDIVFSDCKDDKSISEKLRGKHYAFGRNDTYFYFYLEGFGVYKICGDKVVARSRCKELKTGTLSFVFLNRSSEPCIRRSDDIYTKNLPFLSVDENLELTRVTRKLKREYADRQKEYKEKDIQCFESTHSADIFAQSDKDRVRFMRATPLLCEKEMIYALSSTVEIDKNELSPLINQNLWENTDKWVKKICHWELHGYDVTNLKHQFKLELNGTIEQELKDKFPDRLLEYESLEKEVAQNLRLDTIQRAILSFGSENLIVCFDHKIYFFSLETGHLQPDTREISENILGYSYENNNHWHLEKAVSGEGLTIKPLTIKKVECKRIEFVQRSLTHFIKKQIITSKEQQKLSEENIQAILDKVTLDEDKQEQDTLLNL</sequence>
<accession>A0AAD1XVD8</accession>
<name>A0AAD1XVD8_EUPCR</name>
<feature type="compositionally biased region" description="Basic and acidic residues" evidence="1">
    <location>
        <begin position="333"/>
        <end position="344"/>
    </location>
</feature>
<evidence type="ECO:0000313" key="3">
    <source>
        <dbReference type="Proteomes" id="UP001295684"/>
    </source>
</evidence>
<evidence type="ECO:0000256" key="1">
    <source>
        <dbReference type="SAM" id="MobiDB-lite"/>
    </source>
</evidence>
<dbReference type="Proteomes" id="UP001295684">
    <property type="component" value="Unassembled WGS sequence"/>
</dbReference>
<protein>
    <submittedName>
        <fullName evidence="2">Uncharacterized protein</fullName>
    </submittedName>
</protein>
<feature type="region of interest" description="Disordered" evidence="1">
    <location>
        <begin position="328"/>
        <end position="352"/>
    </location>
</feature>
<organism evidence="2 3">
    <name type="scientific">Euplotes crassus</name>
    <dbReference type="NCBI Taxonomy" id="5936"/>
    <lineage>
        <taxon>Eukaryota</taxon>
        <taxon>Sar</taxon>
        <taxon>Alveolata</taxon>
        <taxon>Ciliophora</taxon>
        <taxon>Intramacronucleata</taxon>
        <taxon>Spirotrichea</taxon>
        <taxon>Hypotrichia</taxon>
        <taxon>Euplotida</taxon>
        <taxon>Euplotidae</taxon>
        <taxon>Moneuplotes</taxon>
    </lineage>
</organism>
<keyword evidence="3" id="KW-1185">Reference proteome</keyword>
<dbReference type="EMBL" id="CAMPGE010021460">
    <property type="protein sequence ID" value="CAI2379604.1"/>
    <property type="molecule type" value="Genomic_DNA"/>
</dbReference>